<organism evidence="1 2">
    <name type="scientific">Desulfovibrio piger</name>
    <dbReference type="NCBI Taxonomy" id="901"/>
    <lineage>
        <taxon>Bacteria</taxon>
        <taxon>Pseudomonadati</taxon>
        <taxon>Thermodesulfobacteriota</taxon>
        <taxon>Desulfovibrionia</taxon>
        <taxon>Desulfovibrionales</taxon>
        <taxon>Desulfovibrionaceae</taxon>
        <taxon>Desulfovibrio</taxon>
    </lineage>
</organism>
<dbReference type="KEGG" id="dpg:DESPIGER_0432"/>
<evidence type="ECO:0000313" key="2">
    <source>
        <dbReference type="Proteomes" id="UP000186323"/>
    </source>
</evidence>
<sequence>MAYKLTKKELETLGMRFAEVLLCRSSAIPEDLPELASRTDWKNAGKHERRRISADIAREARSILLRSGYPRETVEAVTRNLIT</sequence>
<dbReference type="OrthoDB" id="9920210at2"/>
<keyword evidence="2" id="KW-1185">Reference proteome</keyword>
<dbReference type="Proteomes" id="UP000186323">
    <property type="component" value="Chromosome I"/>
</dbReference>
<dbReference type="RefSeq" id="WP_072332474.1">
    <property type="nucleotide sequence ID" value="NZ_LT630450.1"/>
</dbReference>
<name>A0A1K1LC83_9BACT</name>
<proteinExistence type="predicted"/>
<reference evidence="2" key="1">
    <citation type="submission" date="2016-10" db="EMBL/GenBank/DDBJ databases">
        <authorList>
            <person name="Wegmann U."/>
        </authorList>
    </citation>
    <scope>NUCLEOTIDE SEQUENCE [LARGE SCALE GENOMIC DNA]</scope>
</reference>
<dbReference type="EMBL" id="LT630450">
    <property type="protein sequence ID" value="SFV72322.1"/>
    <property type="molecule type" value="Genomic_DNA"/>
</dbReference>
<gene>
    <name evidence="1" type="ORF">DESPIGER_0432</name>
</gene>
<accession>A0A1K1LC83</accession>
<evidence type="ECO:0000313" key="1">
    <source>
        <dbReference type="EMBL" id="SFV72322.1"/>
    </source>
</evidence>
<protein>
    <submittedName>
        <fullName evidence="1">Uncharacterized protein</fullName>
    </submittedName>
</protein>
<dbReference type="AlphaFoldDB" id="A0A1K1LC83"/>